<sequence>MSFLSFFLNDFKFFLPEIFLATSILSLTLYCSLVATSRELGFPVMVKSLNKLCLLVLFFTFLLVGNEQGCFQVVYQNTFIFDGLTASSKQVILFFTFVCLLISERSILTHKINNFEYLLLILSAVLGLMLLISSYDLISLYLCIELQSLCLYALAASKKDSSLSTEAGLKYFILGSFSSGLLLFGISLIYGCTGSTSFGSIFLLLASADNSSVTVLIEVLSKALFFISLAFFFKIAAAPLHMWSPDVYEGSPMSSTVFFAVIPKLALFSVFLRFFTVMGPNFSNFLLSLLVFFSLFSAVVGSFGALKQKKLKRLLAYSSVSHVGYLLLAMASCSFEGNQALFLYLIIYMVASVTIWSCVFSVDTVGNRFRAKTLADFAGVASLNPLLALTGMLSFFSLAGVPPLAGFLAKLSIFHAAICSSIILASVLSILTSVVASFYYIRLVKNLYFEPSRVVSSLRYSHKGVESLPLSVSRECSVVLGVGFFSLVILFAYPTPLFLLSQKMALCLF</sequence>
<evidence type="ECO:0000256" key="3">
    <source>
        <dbReference type="ARBA" id="ARBA00022989"/>
    </source>
</evidence>
<dbReference type="InterPro" id="IPR010096">
    <property type="entry name" value="NADH-Q_OxRdtase_suN/2"/>
</dbReference>
<dbReference type="GO" id="GO:0008137">
    <property type="term" value="F:NADH dehydrogenase (ubiquinone) activity"/>
    <property type="evidence" value="ECO:0007669"/>
    <property type="project" value="InterPro"/>
</dbReference>
<dbReference type="HAMAP" id="MF_00445">
    <property type="entry name" value="NDH1_NuoN_1"/>
    <property type="match status" value="1"/>
</dbReference>
<accession>A0A7S2CSW5</accession>
<feature type="transmembrane region" description="Helical" evidence="5">
    <location>
        <begin position="256"/>
        <end position="275"/>
    </location>
</feature>
<dbReference type="NCBIfam" id="TIGR01770">
    <property type="entry name" value="NDH_I_N"/>
    <property type="match status" value="1"/>
</dbReference>
<feature type="transmembrane region" description="Helical" evidence="5">
    <location>
        <begin position="382"/>
        <end position="401"/>
    </location>
</feature>
<dbReference type="Pfam" id="PF00361">
    <property type="entry name" value="Proton_antipo_M"/>
    <property type="match status" value="1"/>
</dbReference>
<evidence type="ECO:0000259" key="6">
    <source>
        <dbReference type="Pfam" id="PF00361"/>
    </source>
</evidence>
<dbReference type="GO" id="GO:0016020">
    <property type="term" value="C:membrane"/>
    <property type="evidence" value="ECO:0007669"/>
    <property type="project" value="UniProtKB-SubCell"/>
</dbReference>
<feature type="transmembrane region" description="Helical" evidence="5">
    <location>
        <begin position="413"/>
        <end position="441"/>
    </location>
</feature>
<organism evidence="7">
    <name type="scientific">Octactis speculum</name>
    <dbReference type="NCBI Taxonomy" id="3111310"/>
    <lineage>
        <taxon>Eukaryota</taxon>
        <taxon>Sar</taxon>
        <taxon>Stramenopiles</taxon>
        <taxon>Ochrophyta</taxon>
        <taxon>Dictyochophyceae</taxon>
        <taxon>Dictyochales</taxon>
        <taxon>Dictyochaceae</taxon>
        <taxon>Octactis</taxon>
    </lineage>
</organism>
<protein>
    <recommendedName>
        <fullName evidence="6">NADH:quinone oxidoreductase/Mrp antiporter transmembrane domain-containing protein</fullName>
    </recommendedName>
</protein>
<feature type="transmembrane region" description="Helical" evidence="5">
    <location>
        <begin position="342"/>
        <end position="362"/>
    </location>
</feature>
<name>A0A7S2CSW5_9STRA</name>
<feature type="transmembrane region" description="Helical" evidence="5">
    <location>
        <begin position="315"/>
        <end position="335"/>
    </location>
</feature>
<evidence type="ECO:0000256" key="5">
    <source>
        <dbReference type="SAM" id="Phobius"/>
    </source>
</evidence>
<dbReference type="InterPro" id="IPR001750">
    <property type="entry name" value="ND/Mrp_TM"/>
</dbReference>
<dbReference type="GO" id="GO:0042773">
    <property type="term" value="P:ATP synthesis coupled electron transport"/>
    <property type="evidence" value="ECO:0007669"/>
    <property type="project" value="InterPro"/>
</dbReference>
<evidence type="ECO:0000313" key="7">
    <source>
        <dbReference type="EMBL" id="CAD9434703.1"/>
    </source>
</evidence>
<gene>
    <name evidence="7" type="ORF">DSPE1174_LOCUS16956</name>
</gene>
<evidence type="ECO:0000256" key="4">
    <source>
        <dbReference type="ARBA" id="ARBA00023136"/>
    </source>
</evidence>
<reference evidence="7" key="1">
    <citation type="submission" date="2021-01" db="EMBL/GenBank/DDBJ databases">
        <authorList>
            <person name="Corre E."/>
            <person name="Pelletier E."/>
            <person name="Niang G."/>
            <person name="Scheremetjew M."/>
            <person name="Finn R."/>
            <person name="Kale V."/>
            <person name="Holt S."/>
            <person name="Cochrane G."/>
            <person name="Meng A."/>
            <person name="Brown T."/>
            <person name="Cohen L."/>
        </authorList>
    </citation>
    <scope>NUCLEOTIDE SEQUENCE</scope>
    <source>
        <strain evidence="7">CCMP1381</strain>
    </source>
</reference>
<feature type="transmembrane region" description="Helical" evidence="5">
    <location>
        <begin position="478"/>
        <end position="500"/>
    </location>
</feature>
<feature type="domain" description="NADH:quinone oxidoreductase/Mrp antiporter transmembrane" evidence="6">
    <location>
        <begin position="134"/>
        <end position="434"/>
    </location>
</feature>
<keyword evidence="3 5" id="KW-1133">Transmembrane helix</keyword>
<feature type="transmembrane region" description="Helical" evidence="5">
    <location>
        <begin position="115"/>
        <end position="132"/>
    </location>
</feature>
<feature type="transmembrane region" description="Helical" evidence="5">
    <location>
        <begin position="48"/>
        <end position="66"/>
    </location>
</feature>
<feature type="transmembrane region" description="Helical" evidence="5">
    <location>
        <begin position="86"/>
        <end position="103"/>
    </location>
</feature>
<feature type="transmembrane region" description="Helical" evidence="5">
    <location>
        <begin position="282"/>
        <end position="303"/>
    </location>
</feature>
<feature type="transmembrane region" description="Helical" evidence="5">
    <location>
        <begin position="13"/>
        <end position="36"/>
    </location>
</feature>
<proteinExistence type="inferred from homology"/>
<keyword evidence="2 5" id="KW-0812">Transmembrane</keyword>
<evidence type="ECO:0000256" key="1">
    <source>
        <dbReference type="ARBA" id="ARBA00004141"/>
    </source>
</evidence>
<dbReference type="PANTHER" id="PTHR22773">
    <property type="entry name" value="NADH DEHYDROGENASE"/>
    <property type="match status" value="1"/>
</dbReference>
<evidence type="ECO:0000256" key="2">
    <source>
        <dbReference type="ARBA" id="ARBA00022692"/>
    </source>
</evidence>
<keyword evidence="4 5" id="KW-0472">Membrane</keyword>
<comment type="subcellular location">
    <subcellularLocation>
        <location evidence="1">Membrane</location>
        <topology evidence="1">Multi-pass membrane protein</topology>
    </subcellularLocation>
</comment>
<dbReference type="EMBL" id="HBGS01032961">
    <property type="protein sequence ID" value="CAD9434703.1"/>
    <property type="molecule type" value="Transcribed_RNA"/>
</dbReference>
<dbReference type="AlphaFoldDB" id="A0A7S2CSW5"/>